<dbReference type="EMBL" id="QGKX02000996">
    <property type="protein sequence ID" value="KAF3555119.1"/>
    <property type="molecule type" value="Genomic_DNA"/>
</dbReference>
<name>A0A8S9QXH2_BRACR</name>
<proteinExistence type="predicted"/>
<sequence length="60" mass="6443">MASSLHLCHFAPPRSLAFRPSQLLLGLVISAPPRGRALHVVGNQPQILNRESIVLSNGGF</sequence>
<protein>
    <submittedName>
        <fullName evidence="1">Uncharacterized protein</fullName>
    </submittedName>
</protein>
<accession>A0A8S9QXH2</accession>
<dbReference type="Proteomes" id="UP000712600">
    <property type="component" value="Unassembled WGS sequence"/>
</dbReference>
<comment type="caution">
    <text evidence="1">The sequence shown here is derived from an EMBL/GenBank/DDBJ whole genome shotgun (WGS) entry which is preliminary data.</text>
</comment>
<evidence type="ECO:0000313" key="2">
    <source>
        <dbReference type="Proteomes" id="UP000712600"/>
    </source>
</evidence>
<gene>
    <name evidence="1" type="ORF">F2Q69_00011814</name>
</gene>
<reference evidence="1" key="1">
    <citation type="submission" date="2019-12" db="EMBL/GenBank/DDBJ databases">
        <title>Genome sequencing and annotation of Brassica cretica.</title>
        <authorList>
            <person name="Studholme D.J."/>
            <person name="Sarris P."/>
        </authorList>
    </citation>
    <scope>NUCLEOTIDE SEQUENCE</scope>
    <source>
        <strain evidence="1">PFS-109/04</strain>
        <tissue evidence="1">Leaf</tissue>
    </source>
</reference>
<organism evidence="1 2">
    <name type="scientific">Brassica cretica</name>
    <name type="common">Mustard</name>
    <dbReference type="NCBI Taxonomy" id="69181"/>
    <lineage>
        <taxon>Eukaryota</taxon>
        <taxon>Viridiplantae</taxon>
        <taxon>Streptophyta</taxon>
        <taxon>Embryophyta</taxon>
        <taxon>Tracheophyta</taxon>
        <taxon>Spermatophyta</taxon>
        <taxon>Magnoliopsida</taxon>
        <taxon>eudicotyledons</taxon>
        <taxon>Gunneridae</taxon>
        <taxon>Pentapetalae</taxon>
        <taxon>rosids</taxon>
        <taxon>malvids</taxon>
        <taxon>Brassicales</taxon>
        <taxon>Brassicaceae</taxon>
        <taxon>Brassiceae</taxon>
        <taxon>Brassica</taxon>
    </lineage>
</organism>
<dbReference type="AlphaFoldDB" id="A0A8S9QXH2"/>
<evidence type="ECO:0000313" key="1">
    <source>
        <dbReference type="EMBL" id="KAF3555119.1"/>
    </source>
</evidence>